<dbReference type="Pfam" id="PF00563">
    <property type="entry name" value="EAL"/>
    <property type="match status" value="1"/>
</dbReference>
<dbReference type="PANTHER" id="PTHR33121:SF23">
    <property type="entry name" value="CYCLIC DI-GMP PHOSPHODIESTERASE PDEB"/>
    <property type="match status" value="1"/>
</dbReference>
<feature type="domain" description="EAL" evidence="1">
    <location>
        <begin position="3"/>
        <end position="249"/>
    </location>
</feature>
<dbReference type="Gene3D" id="3.20.20.450">
    <property type="entry name" value="EAL domain"/>
    <property type="match status" value="1"/>
</dbReference>
<dbReference type="PROSITE" id="PS50883">
    <property type="entry name" value="EAL"/>
    <property type="match status" value="1"/>
</dbReference>
<proteinExistence type="predicted"/>
<dbReference type="EMBL" id="CP017561">
    <property type="protein sequence ID" value="APA86509.2"/>
    <property type="molecule type" value="Genomic_DNA"/>
</dbReference>
<name>A0A1I9YJM6_9BURK</name>
<dbReference type="GO" id="GO:0071111">
    <property type="term" value="F:cyclic-guanylate-specific phosphodiesterase activity"/>
    <property type="evidence" value="ECO:0007669"/>
    <property type="project" value="InterPro"/>
</dbReference>
<dbReference type="SMART" id="SM00052">
    <property type="entry name" value="EAL"/>
    <property type="match status" value="1"/>
</dbReference>
<accession>A0A1I9YJM6</accession>
<evidence type="ECO:0000313" key="3">
    <source>
        <dbReference type="Proteomes" id="UP000179860"/>
    </source>
</evidence>
<dbReference type="STRING" id="754502.BJG93_14725"/>
<dbReference type="CDD" id="cd01948">
    <property type="entry name" value="EAL"/>
    <property type="match status" value="1"/>
</dbReference>
<dbReference type="AlphaFoldDB" id="A0A1I9YJM6"/>
<keyword evidence="3" id="KW-1185">Reference proteome</keyword>
<organism evidence="2 3">
    <name type="scientific">Paraburkholderia sprentiae WSM5005</name>
    <dbReference type="NCBI Taxonomy" id="754502"/>
    <lineage>
        <taxon>Bacteria</taxon>
        <taxon>Pseudomonadati</taxon>
        <taxon>Pseudomonadota</taxon>
        <taxon>Betaproteobacteria</taxon>
        <taxon>Burkholderiales</taxon>
        <taxon>Burkholderiaceae</taxon>
        <taxon>Paraburkholderia</taxon>
    </lineage>
</organism>
<dbReference type="InterPro" id="IPR035919">
    <property type="entry name" value="EAL_sf"/>
</dbReference>
<gene>
    <name evidence="2" type="ORF">BJG93_14725</name>
</gene>
<dbReference type="PANTHER" id="PTHR33121">
    <property type="entry name" value="CYCLIC DI-GMP PHOSPHODIESTERASE PDEF"/>
    <property type="match status" value="1"/>
</dbReference>
<reference evidence="2" key="2">
    <citation type="submission" date="2021-06" db="EMBL/GenBank/DDBJ databases">
        <authorList>
            <person name="Rogers T.H."/>
            <person name="Ramsay J.P."/>
            <person name="Wang P."/>
            <person name="Terpolilli J."/>
        </authorList>
    </citation>
    <scope>NUCLEOTIDE SEQUENCE [LARGE SCALE GENOMIC DNA]</scope>
    <source>
        <strain evidence="2">WSM5005</strain>
    </source>
</reference>
<dbReference type="SUPFAM" id="SSF141868">
    <property type="entry name" value="EAL domain-like"/>
    <property type="match status" value="1"/>
</dbReference>
<protein>
    <submittedName>
        <fullName evidence="2">EAL domain-containing protein</fullName>
    </submittedName>
</protein>
<dbReference type="InterPro" id="IPR001633">
    <property type="entry name" value="EAL_dom"/>
</dbReference>
<dbReference type="OrthoDB" id="1673646at2"/>
<dbReference type="KEGG" id="pspw:BJG93_14725"/>
<evidence type="ECO:0000313" key="2">
    <source>
        <dbReference type="EMBL" id="APA86509.2"/>
    </source>
</evidence>
<dbReference type="Proteomes" id="UP000179860">
    <property type="component" value="Chromosome 1"/>
</dbReference>
<dbReference type="InterPro" id="IPR050706">
    <property type="entry name" value="Cyclic-di-GMP_PDE-like"/>
</dbReference>
<sequence length="260" mass="28228">MNDMDVAGEVFSAMLDARVTLNREPVCSVASAESVLYHVCQTSVLNSRGHTLQPVQFIPALERASLIRLFDRHVVKQAISSLRARPDSRLGVEVSAQSSVADVVWEAIFQLIEQTPDVAERLVIEIPEAAWFDAHERVQRFTQSLKHAGCKIAIADFGIETAIGVRSPDIIKIDASFTAAARHGRVHVEHLAQLIRRAAKQAETVVVEGVDEPVDIMHVRECGAQWAQGQLVTALFSDGPKSASACSTSSALAARTQIAS</sequence>
<evidence type="ECO:0000259" key="1">
    <source>
        <dbReference type="PROSITE" id="PS50883"/>
    </source>
</evidence>
<dbReference type="RefSeq" id="WP_027198965.1">
    <property type="nucleotide sequence ID" value="NZ_CP017561.2"/>
</dbReference>
<reference evidence="2" key="1">
    <citation type="submission" date="2016-09" db="EMBL/GenBank/DDBJ databases">
        <title>The Complete Genome of Burkholderia sprentiae wsm5005.</title>
        <authorList>
            <person name="De Meyer S."/>
            <person name="Wang P."/>
            <person name="Terpolilli J."/>
        </authorList>
    </citation>
    <scope>NUCLEOTIDE SEQUENCE [LARGE SCALE GENOMIC DNA]</scope>
    <source>
        <strain evidence="2">WSM5005</strain>
    </source>
</reference>